<protein>
    <submittedName>
        <fullName evidence="1">Uncharacterized protein</fullName>
    </submittedName>
</protein>
<evidence type="ECO:0000313" key="1">
    <source>
        <dbReference type="EMBL" id="EBO0293641.1"/>
    </source>
</evidence>
<organism evidence="1">
    <name type="scientific">Salmonella enterica</name>
    <name type="common">Salmonella choleraesuis</name>
    <dbReference type="NCBI Taxonomy" id="28901"/>
    <lineage>
        <taxon>Bacteria</taxon>
        <taxon>Pseudomonadati</taxon>
        <taxon>Pseudomonadota</taxon>
        <taxon>Gammaproteobacteria</taxon>
        <taxon>Enterobacterales</taxon>
        <taxon>Enterobacteriaceae</taxon>
        <taxon>Salmonella</taxon>
    </lineage>
</organism>
<gene>
    <name evidence="1" type="ORF">DR965_10590</name>
</gene>
<comment type="caution">
    <text evidence="1">The sequence shown here is derived from an EMBL/GenBank/DDBJ whole genome shotgun (WGS) entry which is preliminary data.</text>
</comment>
<dbReference type="AlphaFoldDB" id="A0A5T9KZ69"/>
<sequence>MKSHIIASAIIGASVVFSALIISGNISLKDEHVIPLAGGTVKLGDIYKEQKLLSAKLIFKEGEQVLISEGNPDDFSSELDTKITKILKTLNEGKTKDDEKLTAENLSVIDDAKLEVTSAVRYTSEYQPLFTLTLDEKEIPMAKGSFIKEFSHDNIKKYIESQQANYNNALFLSK</sequence>
<accession>A0A5T9KZ69</accession>
<dbReference type="EMBL" id="AAGBJE010000015">
    <property type="protein sequence ID" value="EBO0293641.1"/>
    <property type="molecule type" value="Genomic_DNA"/>
</dbReference>
<reference evidence="1" key="1">
    <citation type="submission" date="2018-07" db="EMBL/GenBank/DDBJ databases">
        <authorList>
            <consortium name="GenomeTrakr network: Whole genome sequencing for foodborne pathogen traceback"/>
        </authorList>
    </citation>
    <scope>NUCLEOTIDE SEQUENCE</scope>
    <source>
        <strain evidence="1">FSIS11811259</strain>
    </source>
</reference>
<proteinExistence type="predicted"/>
<name>A0A5T9KZ69_SALER</name>